<keyword evidence="7 11" id="KW-1133">Transmembrane helix</keyword>
<evidence type="ECO:0000313" key="13">
    <source>
        <dbReference type="EMBL" id="MBC2607219.1"/>
    </source>
</evidence>
<keyword evidence="5 11" id="KW-0812">Transmembrane</keyword>
<evidence type="ECO:0000256" key="8">
    <source>
        <dbReference type="ARBA" id="ARBA00023065"/>
    </source>
</evidence>
<feature type="transmembrane region" description="Helical" evidence="11">
    <location>
        <begin position="149"/>
        <end position="168"/>
    </location>
</feature>
<dbReference type="InterPro" id="IPR045082">
    <property type="entry name" value="ATP_syn_F0_a_bact/chloroplast"/>
</dbReference>
<comment type="caution">
    <text evidence="13">The sequence shown here is derived from an EMBL/GenBank/DDBJ whole genome shotgun (WGS) entry which is preliminary data.</text>
</comment>
<evidence type="ECO:0000256" key="4">
    <source>
        <dbReference type="ARBA" id="ARBA00022547"/>
    </source>
</evidence>
<dbReference type="InterPro" id="IPR035908">
    <property type="entry name" value="F0_ATP_A_sf"/>
</dbReference>
<evidence type="ECO:0000313" key="14">
    <source>
        <dbReference type="Proteomes" id="UP000526501"/>
    </source>
</evidence>
<keyword evidence="9 11" id="KW-0472">Membrane</keyword>
<feature type="chain" id="PRO_5031112943" description="ATP synthase subunit a" evidence="12">
    <location>
        <begin position="22"/>
        <end position="280"/>
    </location>
</feature>
<dbReference type="EMBL" id="JACHVC010000012">
    <property type="protein sequence ID" value="MBC2607219.1"/>
    <property type="molecule type" value="Genomic_DNA"/>
</dbReference>
<comment type="subcellular location">
    <subcellularLocation>
        <location evidence="11">Cell membrane</location>
        <topology evidence="11">Multi-pass membrane protein</topology>
    </subcellularLocation>
    <subcellularLocation>
        <location evidence="1">Membrane</location>
        <topology evidence="1">Multi-pass membrane protein</topology>
    </subcellularLocation>
</comment>
<evidence type="ECO:0000256" key="7">
    <source>
        <dbReference type="ARBA" id="ARBA00022989"/>
    </source>
</evidence>
<keyword evidence="8 11" id="KW-0406">Ion transport</keyword>
<feature type="signal peptide" evidence="12">
    <location>
        <begin position="1"/>
        <end position="21"/>
    </location>
</feature>
<dbReference type="SUPFAM" id="SSF81336">
    <property type="entry name" value="F1F0 ATP synthase subunit A"/>
    <property type="match status" value="1"/>
</dbReference>
<reference evidence="13 14" key="1">
    <citation type="submission" date="2020-07" db="EMBL/GenBank/DDBJ databases">
        <authorList>
            <person name="Feng X."/>
        </authorList>
    </citation>
    <scope>NUCLEOTIDE SEQUENCE [LARGE SCALE GENOMIC DNA]</scope>
    <source>
        <strain evidence="13 14">JCM23202</strain>
    </source>
</reference>
<keyword evidence="10 11" id="KW-0066">ATP synthesis</keyword>
<keyword evidence="14" id="KW-1185">Reference proteome</keyword>
<evidence type="ECO:0000256" key="3">
    <source>
        <dbReference type="ARBA" id="ARBA00022448"/>
    </source>
</evidence>
<dbReference type="PANTHER" id="PTHR42823:SF3">
    <property type="entry name" value="ATP SYNTHASE SUBUNIT A, CHLOROPLASTIC"/>
    <property type="match status" value="1"/>
</dbReference>
<dbReference type="GO" id="GO:0042777">
    <property type="term" value="P:proton motive force-driven plasma membrane ATP synthesis"/>
    <property type="evidence" value="ECO:0007669"/>
    <property type="project" value="TreeGrafter"/>
</dbReference>
<protein>
    <recommendedName>
        <fullName evidence="11">ATP synthase subunit a</fullName>
    </recommendedName>
    <alternativeName>
        <fullName evidence="11">ATP synthase F0 sector subunit a</fullName>
    </alternativeName>
    <alternativeName>
        <fullName evidence="11">F-ATPase subunit 6</fullName>
    </alternativeName>
</protein>
<evidence type="ECO:0000256" key="9">
    <source>
        <dbReference type="ARBA" id="ARBA00023136"/>
    </source>
</evidence>
<dbReference type="Proteomes" id="UP000526501">
    <property type="component" value="Unassembled WGS sequence"/>
</dbReference>
<evidence type="ECO:0000256" key="11">
    <source>
        <dbReference type="HAMAP-Rule" id="MF_01393"/>
    </source>
</evidence>
<dbReference type="PANTHER" id="PTHR42823">
    <property type="entry name" value="ATP SYNTHASE SUBUNIT A, CHLOROPLASTIC"/>
    <property type="match status" value="1"/>
</dbReference>
<dbReference type="PROSITE" id="PS00449">
    <property type="entry name" value="ATPASE_A"/>
    <property type="match status" value="1"/>
</dbReference>
<dbReference type="GO" id="GO:0046933">
    <property type="term" value="F:proton-transporting ATP synthase activity, rotational mechanism"/>
    <property type="evidence" value="ECO:0007669"/>
    <property type="project" value="UniProtKB-UniRule"/>
</dbReference>
<evidence type="ECO:0000256" key="12">
    <source>
        <dbReference type="SAM" id="SignalP"/>
    </source>
</evidence>
<evidence type="ECO:0000256" key="10">
    <source>
        <dbReference type="ARBA" id="ARBA00023310"/>
    </source>
</evidence>
<keyword evidence="6 11" id="KW-0375">Hydrogen ion transport</keyword>
<dbReference type="InterPro" id="IPR000568">
    <property type="entry name" value="ATP_synth_F0_asu"/>
</dbReference>
<dbReference type="Gene3D" id="1.20.120.220">
    <property type="entry name" value="ATP synthase, F0 complex, subunit A"/>
    <property type="match status" value="1"/>
</dbReference>
<accession>A0A7X1E9A3</accession>
<dbReference type="HAMAP" id="MF_01393">
    <property type="entry name" value="ATP_synth_a_bact"/>
    <property type="match status" value="1"/>
</dbReference>
<sequence length="280" mass="30684">MAGKKTLLLSFLMLLIPLANASAEVSPAANELFNIFGLPVTNSMVTGWVVSILLIIAIKLMVGRASLVPSKGQALVEALVTFVRDTTLPIVGKKAFRMSLPVILGLFFYILIQNWSGLLPGVGSLGTGHMVDGHFHITDPWIRPANADWNGTIALALVTMIAWLFIVLKSDGPVVLIKDLFGNKADKKEVGNFMWMALWPIFLIVGVIEVVSILIRPLTLSVRLFGNIYGGESLLHQTGFIFPFYFLELIVGFVQPLVFILLFSVYVGLICNHGDGEEHH</sequence>
<gene>
    <name evidence="11" type="primary">atpB</name>
    <name evidence="13" type="ORF">H5P27_14285</name>
</gene>
<name>A0A7X1E9A3_9BACT</name>
<feature type="transmembrane region" description="Helical" evidence="11">
    <location>
        <begin position="244"/>
        <end position="271"/>
    </location>
</feature>
<evidence type="ECO:0000256" key="5">
    <source>
        <dbReference type="ARBA" id="ARBA00022692"/>
    </source>
</evidence>
<evidence type="ECO:0000256" key="1">
    <source>
        <dbReference type="ARBA" id="ARBA00004141"/>
    </source>
</evidence>
<feature type="transmembrane region" description="Helical" evidence="11">
    <location>
        <begin position="95"/>
        <end position="112"/>
    </location>
</feature>
<dbReference type="CDD" id="cd00310">
    <property type="entry name" value="ATP-synt_Fo_a_6"/>
    <property type="match status" value="1"/>
</dbReference>
<feature type="transmembrane region" description="Helical" evidence="11">
    <location>
        <begin position="193"/>
        <end position="215"/>
    </location>
</feature>
<dbReference type="AlphaFoldDB" id="A0A7X1E9A3"/>
<keyword evidence="11" id="KW-1003">Cell membrane</keyword>
<keyword evidence="12" id="KW-0732">Signal</keyword>
<comment type="similarity">
    <text evidence="2 11">Belongs to the ATPase A chain family.</text>
</comment>
<dbReference type="GO" id="GO:0045259">
    <property type="term" value="C:proton-transporting ATP synthase complex"/>
    <property type="evidence" value="ECO:0007669"/>
    <property type="project" value="UniProtKB-KW"/>
</dbReference>
<dbReference type="GO" id="GO:0005886">
    <property type="term" value="C:plasma membrane"/>
    <property type="evidence" value="ECO:0007669"/>
    <property type="project" value="UniProtKB-SubCell"/>
</dbReference>
<keyword evidence="4 11" id="KW-0138">CF(0)</keyword>
<evidence type="ECO:0000256" key="2">
    <source>
        <dbReference type="ARBA" id="ARBA00006810"/>
    </source>
</evidence>
<evidence type="ECO:0000256" key="6">
    <source>
        <dbReference type="ARBA" id="ARBA00022781"/>
    </source>
</evidence>
<proteinExistence type="inferred from homology"/>
<feature type="transmembrane region" description="Helical" evidence="11">
    <location>
        <begin position="45"/>
        <end position="62"/>
    </location>
</feature>
<organism evidence="13 14">
    <name type="scientific">Pelagicoccus albus</name>
    <dbReference type="NCBI Taxonomy" id="415222"/>
    <lineage>
        <taxon>Bacteria</taxon>
        <taxon>Pseudomonadati</taxon>
        <taxon>Verrucomicrobiota</taxon>
        <taxon>Opitutia</taxon>
        <taxon>Puniceicoccales</taxon>
        <taxon>Pelagicoccaceae</taxon>
        <taxon>Pelagicoccus</taxon>
    </lineage>
</organism>
<comment type="function">
    <text evidence="11">Key component of the proton channel; it plays a direct role in the translocation of protons across the membrane.</text>
</comment>
<dbReference type="Pfam" id="PF00119">
    <property type="entry name" value="ATP-synt_A"/>
    <property type="match status" value="1"/>
</dbReference>
<keyword evidence="3 11" id="KW-0813">Transport</keyword>
<dbReference type="InterPro" id="IPR023011">
    <property type="entry name" value="ATP_synth_F0_asu_AS"/>
</dbReference>